<reference evidence="1 2" key="1">
    <citation type="journal article" date="2009" name="Stand. Genomic Sci.">
        <title>Complete genome sequence of Rhodothermus marinus type strain (R-10).</title>
        <authorList>
            <person name="Nolan M."/>
            <person name="Tindall B.J."/>
            <person name="Pomrenke H."/>
            <person name="Lapidus A."/>
            <person name="Copeland A."/>
            <person name="Glavina Del Rio T."/>
            <person name="Lucas S."/>
            <person name="Chen F."/>
            <person name="Tice H."/>
            <person name="Cheng J.F."/>
            <person name="Saunders E."/>
            <person name="Han C."/>
            <person name="Bruce D."/>
            <person name="Goodwin L."/>
            <person name="Chain P."/>
            <person name="Pitluck S."/>
            <person name="Ovchinikova G."/>
            <person name="Pati A."/>
            <person name="Ivanova N."/>
            <person name="Mavromatis K."/>
            <person name="Chen A."/>
            <person name="Palaniappan K."/>
            <person name="Land M."/>
            <person name="Hauser L."/>
            <person name="Chang Y.J."/>
            <person name="Jeffries C.D."/>
            <person name="Brettin T."/>
            <person name="Goker M."/>
            <person name="Bristow J."/>
            <person name="Eisen J.A."/>
            <person name="Markowitz V."/>
            <person name="Hugenholtz P."/>
            <person name="Kyrpides N.C."/>
            <person name="Klenk H.P."/>
            <person name="Detter J.C."/>
        </authorList>
    </citation>
    <scope>NUCLEOTIDE SEQUENCE [LARGE SCALE GENOMIC DNA]</scope>
    <source>
        <strain evidence="2">ATCC 43812 / DSM 4252 / R-10</strain>
    </source>
</reference>
<proteinExistence type="predicted"/>
<evidence type="ECO:0000313" key="1">
    <source>
        <dbReference type="EMBL" id="ACY48820.1"/>
    </source>
</evidence>
<accession>D0MKA8</accession>
<dbReference type="HOGENOM" id="CLU_3047433_0_0_10"/>
<dbReference type="AlphaFoldDB" id="D0MKA8"/>
<gene>
    <name evidence="1" type="ordered locus">Rmar_1937</name>
</gene>
<evidence type="ECO:0000313" key="2">
    <source>
        <dbReference type="Proteomes" id="UP000002221"/>
    </source>
</evidence>
<dbReference type="Proteomes" id="UP000002221">
    <property type="component" value="Chromosome"/>
</dbReference>
<name>D0MKA8_RHOM4</name>
<sequence>MTTPKDPREERRPGFWQRTYRSLQRGAQASARQVRALLSRMRLVPKGKGSARRW</sequence>
<dbReference type="EMBL" id="CP001807">
    <property type="protein sequence ID" value="ACY48820.1"/>
    <property type="molecule type" value="Genomic_DNA"/>
</dbReference>
<keyword evidence="2" id="KW-1185">Reference proteome</keyword>
<dbReference type="KEGG" id="rmr:Rmar_1937"/>
<organism evidence="1 2">
    <name type="scientific">Rhodothermus marinus (strain ATCC 43812 / DSM 4252 / R-10)</name>
    <name type="common">Rhodothermus obamensis</name>
    <dbReference type="NCBI Taxonomy" id="518766"/>
    <lineage>
        <taxon>Bacteria</taxon>
        <taxon>Pseudomonadati</taxon>
        <taxon>Rhodothermota</taxon>
        <taxon>Rhodothermia</taxon>
        <taxon>Rhodothermales</taxon>
        <taxon>Rhodothermaceae</taxon>
        <taxon>Rhodothermus</taxon>
    </lineage>
</organism>
<protein>
    <submittedName>
        <fullName evidence="1">Uncharacterized protein</fullName>
    </submittedName>
</protein>
<dbReference type="RefSeq" id="WP_012844431.1">
    <property type="nucleotide sequence ID" value="NC_013501.1"/>
</dbReference>